<reference evidence="1 2" key="1">
    <citation type="submission" date="2016-02" db="EMBL/GenBank/DDBJ databases">
        <authorList>
            <person name="Wen L."/>
            <person name="He K."/>
            <person name="Yang H."/>
        </authorList>
    </citation>
    <scope>NUCLEOTIDE SEQUENCE [LARGE SCALE GENOMIC DNA]</scope>
    <source>
        <strain evidence="1 2">CZ1127</strain>
    </source>
</reference>
<keyword evidence="2" id="KW-1185">Reference proteome</keyword>
<evidence type="ECO:0000313" key="2">
    <source>
        <dbReference type="Proteomes" id="UP000092967"/>
    </source>
</evidence>
<dbReference type="EMBL" id="CP014224">
    <property type="protein sequence ID" value="ANW95594.1"/>
    <property type="molecule type" value="Genomic_DNA"/>
</dbReference>
<sequence length="214" mass="24642">MKTRKVKIIILLILIALGFYHYMSAQEISNKIIPTRIKEEANIALSHYPDLEKTAIEFVIKPSLKTSFMKAQPVFSNILNPTKSRKYKIYISNNFMVENKKVSLDEIPKNVLIGWLGHELGHIMDYKNRSGVNLIFFGFRYLFSGKHIREAERVADSYAVSNGMGEYILATKNYILNQAGFSEAYKNRIKRLYVSPDEILELIAETDSINNLKK</sequence>
<dbReference type="KEGG" id="wfu:AXE80_04580"/>
<dbReference type="Proteomes" id="UP000092967">
    <property type="component" value="Chromosome"/>
</dbReference>
<dbReference type="AlphaFoldDB" id="A0A1B1Y496"/>
<proteinExistence type="predicted"/>
<gene>
    <name evidence="1" type="ORF">AXE80_04580</name>
</gene>
<dbReference type="STRING" id="1790137.AXE80_04580"/>
<protein>
    <recommendedName>
        <fullName evidence="3">Peptidase M48 domain-containing protein</fullName>
    </recommendedName>
</protein>
<accession>A0A1B1Y496</accession>
<evidence type="ECO:0000313" key="1">
    <source>
        <dbReference type="EMBL" id="ANW95594.1"/>
    </source>
</evidence>
<evidence type="ECO:0008006" key="3">
    <source>
        <dbReference type="Google" id="ProtNLM"/>
    </source>
</evidence>
<organism evidence="1 2">
    <name type="scientific">Wenyingzhuangia fucanilytica</name>
    <dbReference type="NCBI Taxonomy" id="1790137"/>
    <lineage>
        <taxon>Bacteria</taxon>
        <taxon>Pseudomonadati</taxon>
        <taxon>Bacteroidota</taxon>
        <taxon>Flavobacteriia</taxon>
        <taxon>Flavobacteriales</taxon>
        <taxon>Flavobacteriaceae</taxon>
        <taxon>Wenyingzhuangia</taxon>
    </lineage>
</organism>
<dbReference type="RefSeq" id="WP_068824875.1">
    <property type="nucleotide sequence ID" value="NZ_CP014224.1"/>
</dbReference>
<name>A0A1B1Y496_9FLAO</name>